<comment type="subcellular location">
    <subcellularLocation>
        <location evidence="7">Cytoplasm</location>
    </subcellularLocation>
</comment>
<dbReference type="NCBIfam" id="TIGR00194">
    <property type="entry name" value="uvrC"/>
    <property type="match status" value="1"/>
</dbReference>
<comment type="similarity">
    <text evidence="7">Belongs to the UvrC family.</text>
</comment>
<keyword evidence="13" id="KW-1185">Reference proteome</keyword>
<keyword evidence="2 7" id="KW-0227">DNA damage</keyword>
<evidence type="ECO:0000259" key="11">
    <source>
        <dbReference type="PROSITE" id="PS50165"/>
    </source>
</evidence>
<evidence type="ECO:0000256" key="3">
    <source>
        <dbReference type="ARBA" id="ARBA00022769"/>
    </source>
</evidence>
<dbReference type="GO" id="GO:0009381">
    <property type="term" value="F:excinuclease ABC activity"/>
    <property type="evidence" value="ECO:0007669"/>
    <property type="project" value="UniProtKB-UniRule"/>
</dbReference>
<reference evidence="12 13" key="1">
    <citation type="submission" date="2015-01" db="EMBL/GenBank/DDBJ databases">
        <title>Draft genome sequence of Rickettsia monacensis strain IrR/Munich.</title>
        <authorList>
            <person name="Felsheim R.F."/>
            <person name="Johnson S.L."/>
            <person name="Kurtti T.J."/>
            <person name="Munderloh U.G."/>
        </authorList>
    </citation>
    <scope>NUCLEOTIDE SEQUENCE [LARGE SCALE GENOMIC DNA]</scope>
    <source>
        <strain evidence="12 13">IrR/Munich</strain>
    </source>
</reference>
<dbReference type="CDD" id="cd10434">
    <property type="entry name" value="GIY-YIG_UvrC_Cho"/>
    <property type="match status" value="1"/>
</dbReference>
<dbReference type="Pfam" id="PF02151">
    <property type="entry name" value="UVR"/>
    <property type="match status" value="1"/>
</dbReference>
<reference evidence="13" key="2">
    <citation type="submission" date="2015-01" db="EMBL/GenBank/DDBJ databases">
        <authorList>
            <person name="Felsheim R."/>
        </authorList>
    </citation>
    <scope>NUCLEOTIDE SEQUENCE [LARGE SCALE GENOMIC DNA]</scope>
    <source>
        <strain evidence="13">IrR/Munich</strain>
    </source>
</reference>
<name>A0A0B7J524_9RICK</name>
<dbReference type="HAMAP" id="MF_00203">
    <property type="entry name" value="UvrC"/>
    <property type="match status" value="1"/>
</dbReference>
<organism evidence="12 13">
    <name type="scientific">Rickettsia monacensis</name>
    <dbReference type="NCBI Taxonomy" id="109232"/>
    <lineage>
        <taxon>Bacteria</taxon>
        <taxon>Pseudomonadati</taxon>
        <taxon>Pseudomonadota</taxon>
        <taxon>Alphaproteobacteria</taxon>
        <taxon>Rickettsiales</taxon>
        <taxon>Rickettsiaceae</taxon>
        <taxon>Rickettsieae</taxon>
        <taxon>Rickettsia</taxon>
        <taxon>spotted fever group</taxon>
    </lineage>
</organism>
<keyword evidence="3 7" id="KW-0228">DNA excision</keyword>
<dbReference type="Pfam" id="PF22920">
    <property type="entry name" value="UvrC_RNaseH"/>
    <property type="match status" value="1"/>
</dbReference>
<keyword evidence="4 7" id="KW-0267">Excision nuclease</keyword>
<keyword evidence="8" id="KW-0175">Coiled coil</keyword>
<dbReference type="SMART" id="SM00465">
    <property type="entry name" value="GIYc"/>
    <property type="match status" value="1"/>
</dbReference>
<dbReference type="RefSeq" id="WP_023508291.1">
    <property type="nucleotide sequence ID" value="NZ_LN794217.1"/>
</dbReference>
<dbReference type="InterPro" id="IPR035901">
    <property type="entry name" value="GIY-YIG_endonuc_sf"/>
</dbReference>
<dbReference type="InterPro" id="IPR047296">
    <property type="entry name" value="GIY-YIG_UvrC_Cho"/>
</dbReference>
<feature type="coiled-coil region" evidence="8">
    <location>
        <begin position="199"/>
        <end position="230"/>
    </location>
</feature>
<dbReference type="PANTHER" id="PTHR30562:SF1">
    <property type="entry name" value="UVRABC SYSTEM PROTEIN C"/>
    <property type="match status" value="1"/>
</dbReference>
<dbReference type="GO" id="GO:0006289">
    <property type="term" value="P:nucleotide-excision repair"/>
    <property type="evidence" value="ECO:0007669"/>
    <property type="project" value="UniProtKB-UniRule"/>
</dbReference>
<keyword evidence="1 7" id="KW-0963">Cytoplasm</keyword>
<dbReference type="SMART" id="SM00278">
    <property type="entry name" value="HhH1"/>
    <property type="match status" value="2"/>
</dbReference>
<evidence type="ECO:0000259" key="10">
    <source>
        <dbReference type="PROSITE" id="PS50164"/>
    </source>
</evidence>
<evidence type="ECO:0000313" key="13">
    <source>
        <dbReference type="Proteomes" id="UP000018149"/>
    </source>
</evidence>
<dbReference type="SUPFAM" id="SSF46600">
    <property type="entry name" value="C-terminal UvrC-binding domain of UvrB"/>
    <property type="match status" value="1"/>
</dbReference>
<dbReference type="PROSITE" id="PS50165">
    <property type="entry name" value="UVRC"/>
    <property type="match status" value="2"/>
</dbReference>
<dbReference type="STRING" id="109232.RMONA_06020"/>
<dbReference type="InterPro" id="IPR038476">
    <property type="entry name" value="UvrC_RNase_H_dom_sf"/>
</dbReference>
<dbReference type="InterPro" id="IPR004791">
    <property type="entry name" value="UvrC"/>
</dbReference>
<dbReference type="InterPro" id="IPR050066">
    <property type="entry name" value="UvrABC_protein_C"/>
</dbReference>
<keyword evidence="6 7" id="KW-0742">SOS response</keyword>
<gene>
    <name evidence="7 12" type="primary">uvrC</name>
    <name evidence="12" type="ORF">RMONA_06020</name>
</gene>
<evidence type="ECO:0000256" key="8">
    <source>
        <dbReference type="SAM" id="Coils"/>
    </source>
</evidence>
<evidence type="ECO:0000256" key="2">
    <source>
        <dbReference type="ARBA" id="ARBA00022763"/>
    </source>
</evidence>
<evidence type="ECO:0000256" key="6">
    <source>
        <dbReference type="ARBA" id="ARBA00023236"/>
    </source>
</evidence>
<sequence length="693" mass="79073">MTLEITGSELIKSKLIDAPERSGVYRMFDVNKQVIYVGKAKNLKKRLTNYIKSDLDNKTLRMIANTCFLEYSITNSEVEALLLEAQLIKKFQPKFNILLKDDKSFPFIKLRLDHDFPQLLKYRGKTLNDGKFFGPFASPTEVNTTLTELQKIFKLRSCTDNCFNSRTRPCLQYEIKRCYAPCVGKINKEVYRDLVTQVKDFLQGRTKELQENLSKKMEELSSQMRFEEAAEIRDRIKALSYVQLKAGVSDIVKDADIIAIVEKNGHYCVEVFLYRAGQACGNIPYFPTSTENSTKEEVLEYFLLQFYQKQQVPAEIIINREINDKENVIEAIKKINNITKLNIIIPISGGKANLVQNAATNALFSLEQYLKKFAKNQEIMLEIKELFGLSEIPERIEIYDNSHIQGKFAVGVMVVAGKAGFDKKEYRVFSLSSRTFPLSSRELVAGSSTLINNLDPRLRGEALLRRPVKSTVSPCGLTTGSIKTIKNTNNFSIFNWIPWLDHGMTEVKLIHATMPCGDDMTKGDDYEMLRQVLTRRLTRLKNEPHKLPNLMIIDGGRGHLGIVKEVMDKFEMNIPFVCMSKGVDRNAGLEQFHMTGKEVFTLDKNLPIMKYLQILRDEAHNFAIKNHRLGRSRAIKISSLDDIEGVGETRKKALLHYFGSYKAVCDATIDELAKVNGISRSLAEMIFRALHKD</sequence>
<dbReference type="GO" id="GO:0005737">
    <property type="term" value="C:cytoplasm"/>
    <property type="evidence" value="ECO:0007669"/>
    <property type="project" value="UniProtKB-SubCell"/>
</dbReference>
<dbReference type="EMBL" id="LN794217">
    <property type="protein sequence ID" value="CEO17563.1"/>
    <property type="molecule type" value="Genomic_DNA"/>
</dbReference>
<evidence type="ECO:0000256" key="4">
    <source>
        <dbReference type="ARBA" id="ARBA00022881"/>
    </source>
</evidence>
<dbReference type="Pfam" id="PF14520">
    <property type="entry name" value="HHH_5"/>
    <property type="match status" value="1"/>
</dbReference>
<protein>
    <recommendedName>
        <fullName evidence="7">UvrABC system protein C</fullName>
        <shortName evidence="7">Protein UvrC</shortName>
    </recommendedName>
    <alternativeName>
        <fullName evidence="7">Excinuclease ABC subunit C</fullName>
    </alternativeName>
</protein>
<dbReference type="FunFam" id="3.40.1440.10:FF:000001">
    <property type="entry name" value="UvrABC system protein C"/>
    <property type="match status" value="1"/>
</dbReference>
<dbReference type="InterPro" id="IPR036876">
    <property type="entry name" value="UVR_dom_sf"/>
</dbReference>
<dbReference type="PROSITE" id="PS50151">
    <property type="entry name" value="UVR"/>
    <property type="match status" value="1"/>
</dbReference>
<dbReference type="SUPFAM" id="SSF82771">
    <property type="entry name" value="GIY-YIG endonuclease"/>
    <property type="match status" value="1"/>
</dbReference>
<dbReference type="PROSITE" id="PS50164">
    <property type="entry name" value="GIY_YIG"/>
    <property type="match status" value="1"/>
</dbReference>
<evidence type="ECO:0000256" key="7">
    <source>
        <dbReference type="HAMAP-Rule" id="MF_00203"/>
    </source>
</evidence>
<evidence type="ECO:0000256" key="1">
    <source>
        <dbReference type="ARBA" id="ARBA00022490"/>
    </source>
</evidence>
<dbReference type="Pfam" id="PF01541">
    <property type="entry name" value="GIY-YIG"/>
    <property type="match status" value="1"/>
</dbReference>
<dbReference type="InterPro" id="IPR010994">
    <property type="entry name" value="RuvA_2-like"/>
</dbReference>
<dbReference type="GO" id="GO:0009432">
    <property type="term" value="P:SOS response"/>
    <property type="evidence" value="ECO:0007669"/>
    <property type="project" value="UniProtKB-UniRule"/>
</dbReference>
<proteinExistence type="inferred from homology"/>
<dbReference type="InterPro" id="IPR001162">
    <property type="entry name" value="UvrC_RNase_H_dom"/>
</dbReference>
<dbReference type="InterPro" id="IPR000305">
    <property type="entry name" value="GIY-YIG_endonuc"/>
</dbReference>
<dbReference type="Pfam" id="PF08459">
    <property type="entry name" value="UvrC_RNaseH_dom"/>
    <property type="match status" value="2"/>
</dbReference>
<dbReference type="GO" id="GO:0009380">
    <property type="term" value="C:excinuclease repair complex"/>
    <property type="evidence" value="ECO:0007669"/>
    <property type="project" value="InterPro"/>
</dbReference>
<dbReference type="GO" id="GO:0003677">
    <property type="term" value="F:DNA binding"/>
    <property type="evidence" value="ECO:0007669"/>
    <property type="project" value="UniProtKB-UniRule"/>
</dbReference>
<accession>A0A0B7J524</accession>
<dbReference type="Gene3D" id="3.40.1440.10">
    <property type="entry name" value="GIY-YIG endonuclease"/>
    <property type="match status" value="1"/>
</dbReference>
<dbReference type="InterPro" id="IPR003583">
    <property type="entry name" value="Hlx-hairpin-Hlx_DNA-bd_motif"/>
</dbReference>
<dbReference type="InterPro" id="IPR001943">
    <property type="entry name" value="UVR_dom"/>
</dbReference>
<dbReference type="AlphaFoldDB" id="A0A0B7J524"/>
<feature type="domain" description="UvrC family homology region profile" evidence="11">
    <location>
        <begin position="518"/>
        <end position="567"/>
    </location>
</feature>
<dbReference type="SUPFAM" id="SSF47781">
    <property type="entry name" value="RuvA domain 2-like"/>
    <property type="match status" value="1"/>
</dbReference>
<feature type="domain" description="UVR" evidence="9">
    <location>
        <begin position="207"/>
        <end position="242"/>
    </location>
</feature>
<dbReference type="Proteomes" id="UP000018149">
    <property type="component" value="Chromosome I"/>
</dbReference>
<feature type="domain" description="GIY-YIG" evidence="10">
    <location>
        <begin position="20"/>
        <end position="97"/>
    </location>
</feature>
<comment type="subunit">
    <text evidence="7">Interacts with UvrB in an incision complex.</text>
</comment>
<dbReference type="Gene3D" id="4.10.860.10">
    <property type="entry name" value="UVR domain"/>
    <property type="match status" value="1"/>
</dbReference>
<keyword evidence="5 7" id="KW-0234">DNA repair</keyword>
<dbReference type="Gene3D" id="3.30.420.340">
    <property type="entry name" value="UvrC, RNAse H endonuclease domain"/>
    <property type="match status" value="2"/>
</dbReference>
<dbReference type="PANTHER" id="PTHR30562">
    <property type="entry name" value="UVRC/OXIDOREDUCTASE"/>
    <property type="match status" value="1"/>
</dbReference>
<dbReference type="KEGG" id="rmc:RMONA_06020"/>
<evidence type="ECO:0000313" key="12">
    <source>
        <dbReference type="EMBL" id="CEO17563.1"/>
    </source>
</evidence>
<dbReference type="HOGENOM" id="CLU_014841_3_2_5"/>
<evidence type="ECO:0000259" key="9">
    <source>
        <dbReference type="PROSITE" id="PS50151"/>
    </source>
</evidence>
<feature type="domain" description="UvrC family homology region profile" evidence="11">
    <location>
        <begin position="257"/>
        <end position="435"/>
    </location>
</feature>
<dbReference type="Gene3D" id="1.10.150.20">
    <property type="entry name" value="5' to 3' exonuclease, C-terminal subdomain"/>
    <property type="match status" value="1"/>
</dbReference>
<comment type="function">
    <text evidence="7">The UvrABC repair system catalyzes the recognition and processing of DNA lesions. UvrC both incises the 5' and 3' sides of the lesion. The N-terminal half is responsible for the 3' incision and the C-terminal half is responsible for the 5' incision.</text>
</comment>
<evidence type="ECO:0000256" key="5">
    <source>
        <dbReference type="ARBA" id="ARBA00023204"/>
    </source>
</evidence>